<dbReference type="PANTHER" id="PTHR43774">
    <property type="entry name" value="PEPTIDE METHIONINE SULFOXIDE REDUCTASE"/>
    <property type="match status" value="1"/>
</dbReference>
<accession>A0ABX7CBR8</accession>
<comment type="catalytic activity">
    <reaction evidence="2 4">
        <text>L-methionyl-[protein] + [thioredoxin]-disulfide + H2O = L-methionyl-(S)-S-oxide-[protein] + [thioredoxin]-dithiol</text>
        <dbReference type="Rhea" id="RHEA:14217"/>
        <dbReference type="Rhea" id="RHEA-COMP:10698"/>
        <dbReference type="Rhea" id="RHEA-COMP:10700"/>
        <dbReference type="Rhea" id="RHEA-COMP:12313"/>
        <dbReference type="Rhea" id="RHEA-COMP:12315"/>
        <dbReference type="ChEBI" id="CHEBI:15377"/>
        <dbReference type="ChEBI" id="CHEBI:16044"/>
        <dbReference type="ChEBI" id="CHEBI:29950"/>
        <dbReference type="ChEBI" id="CHEBI:44120"/>
        <dbReference type="ChEBI" id="CHEBI:50058"/>
        <dbReference type="EC" id="1.8.4.11"/>
    </reaction>
</comment>
<dbReference type="EMBL" id="CP068046">
    <property type="protein sequence ID" value="QQR40724.1"/>
    <property type="molecule type" value="Genomic_DNA"/>
</dbReference>
<feature type="signal peptide" evidence="5">
    <location>
        <begin position="1"/>
        <end position="28"/>
    </location>
</feature>
<comment type="function">
    <text evidence="4">Has an important function as a repair enzyme for proteins that have been inactivated by oxidation. Catalyzes the reversible oxidation-reduction of methionine sulfoxide in proteins to methionine.</text>
</comment>
<dbReference type="Pfam" id="PF01625">
    <property type="entry name" value="PMSR"/>
    <property type="match status" value="1"/>
</dbReference>
<feature type="domain" description="Peptide methionine sulphoxide reductase MsrA" evidence="6">
    <location>
        <begin position="49"/>
        <end position="198"/>
    </location>
</feature>
<organism evidence="7 8">
    <name type="scientific">Devosia rhizoryzae</name>
    <dbReference type="NCBI Taxonomy" id="2774137"/>
    <lineage>
        <taxon>Bacteria</taxon>
        <taxon>Pseudomonadati</taxon>
        <taxon>Pseudomonadota</taxon>
        <taxon>Alphaproteobacteria</taxon>
        <taxon>Hyphomicrobiales</taxon>
        <taxon>Devosiaceae</taxon>
        <taxon>Devosia</taxon>
    </lineage>
</organism>
<dbReference type="Proteomes" id="UP000595857">
    <property type="component" value="Chromosome"/>
</dbReference>
<dbReference type="GO" id="GO:0008113">
    <property type="term" value="F:peptide-methionine (S)-S-oxide reductase activity"/>
    <property type="evidence" value="ECO:0007669"/>
    <property type="project" value="UniProtKB-EC"/>
</dbReference>
<evidence type="ECO:0000313" key="7">
    <source>
        <dbReference type="EMBL" id="QQR40724.1"/>
    </source>
</evidence>
<dbReference type="PANTHER" id="PTHR43774:SF1">
    <property type="entry name" value="PEPTIDE METHIONINE SULFOXIDE REDUCTASE MSRA 2"/>
    <property type="match status" value="1"/>
</dbReference>
<proteinExistence type="inferred from homology"/>
<dbReference type="NCBIfam" id="TIGR00401">
    <property type="entry name" value="msrA"/>
    <property type="match status" value="1"/>
</dbReference>
<evidence type="ECO:0000256" key="2">
    <source>
        <dbReference type="ARBA" id="ARBA00047806"/>
    </source>
</evidence>
<evidence type="ECO:0000313" key="8">
    <source>
        <dbReference type="Proteomes" id="UP000595857"/>
    </source>
</evidence>
<reference evidence="7 8" key="1">
    <citation type="submission" date="2021-01" db="EMBL/GenBank/DDBJ databases">
        <title>Genome seq and assembly of Devosia sp. LEGU1.</title>
        <authorList>
            <person name="Chhetri G."/>
        </authorList>
    </citation>
    <scope>NUCLEOTIDE SEQUENCE [LARGE SCALE GENOMIC DNA]</scope>
    <source>
        <strain evidence="7 8">LEGU1</strain>
    </source>
</reference>
<comment type="catalytic activity">
    <reaction evidence="3 4">
        <text>[thioredoxin]-disulfide + L-methionine + H2O = L-methionine (S)-S-oxide + [thioredoxin]-dithiol</text>
        <dbReference type="Rhea" id="RHEA:19993"/>
        <dbReference type="Rhea" id="RHEA-COMP:10698"/>
        <dbReference type="Rhea" id="RHEA-COMP:10700"/>
        <dbReference type="ChEBI" id="CHEBI:15377"/>
        <dbReference type="ChEBI" id="CHEBI:29950"/>
        <dbReference type="ChEBI" id="CHEBI:50058"/>
        <dbReference type="ChEBI" id="CHEBI:57844"/>
        <dbReference type="ChEBI" id="CHEBI:58772"/>
        <dbReference type="EC" id="1.8.4.11"/>
    </reaction>
</comment>
<gene>
    <name evidence="4 7" type="primary">msrA</name>
    <name evidence="7" type="ORF">JI748_06930</name>
</gene>
<keyword evidence="8" id="KW-1185">Reference proteome</keyword>
<dbReference type="HAMAP" id="MF_01401">
    <property type="entry name" value="MsrA"/>
    <property type="match status" value="1"/>
</dbReference>
<evidence type="ECO:0000259" key="6">
    <source>
        <dbReference type="Pfam" id="PF01625"/>
    </source>
</evidence>
<keyword evidence="5" id="KW-0732">Signal</keyword>
<feature type="chain" id="PRO_5046758921" description="Peptide methionine sulfoxide reductase MsrA" evidence="5">
    <location>
        <begin position="29"/>
        <end position="233"/>
    </location>
</feature>
<evidence type="ECO:0000256" key="4">
    <source>
        <dbReference type="HAMAP-Rule" id="MF_01401"/>
    </source>
</evidence>
<dbReference type="InterPro" id="IPR036509">
    <property type="entry name" value="Met_Sox_Rdtase_MsrA_sf"/>
</dbReference>
<dbReference type="InterPro" id="IPR002569">
    <property type="entry name" value="Met_Sox_Rdtase_MsrA_dom"/>
</dbReference>
<keyword evidence="1 4" id="KW-0560">Oxidoreductase</keyword>
<comment type="similarity">
    <text evidence="4">Belongs to the MsrA Met sulfoxide reductase family.</text>
</comment>
<feature type="active site" evidence="4">
    <location>
        <position position="55"/>
    </location>
</feature>
<evidence type="ECO:0000256" key="5">
    <source>
        <dbReference type="SAM" id="SignalP"/>
    </source>
</evidence>
<evidence type="ECO:0000256" key="3">
    <source>
        <dbReference type="ARBA" id="ARBA00048782"/>
    </source>
</evidence>
<sequence length="233" mass="25182">MPIRRRSLLLGLAALPLIGGLLPTSAQEAPVVIPAPEQDLTETGTTAVAVLAGGCFWGVQGVFQRVKGVKSAVSGYSGGEADTATYDRTSRGDTGHAETVEVTYDPSQISFGELLQIYFSVAHNPTQLNYQGPDHGTQYRSTIFVSNPDQEAVAKAYIAQLDATGLFEGPIVTTLEQFKAFYPAEQYHQDFLTLNPDWPYIVVHDLPKIAALEQIFPDRFQSDPVLVGTLPAA</sequence>
<dbReference type="Gene3D" id="3.30.1060.10">
    <property type="entry name" value="Peptide methionine sulphoxide reductase MsrA"/>
    <property type="match status" value="1"/>
</dbReference>
<dbReference type="RefSeq" id="WP_201636272.1">
    <property type="nucleotide sequence ID" value="NZ_CP068046.1"/>
</dbReference>
<dbReference type="EC" id="1.8.4.11" evidence="4"/>
<evidence type="ECO:0000256" key="1">
    <source>
        <dbReference type="ARBA" id="ARBA00023002"/>
    </source>
</evidence>
<protein>
    <recommendedName>
        <fullName evidence="4">Peptide methionine sulfoxide reductase MsrA</fullName>
        <shortName evidence="4">Protein-methionine-S-oxide reductase</shortName>
        <ecNumber evidence="4">1.8.4.11</ecNumber>
    </recommendedName>
    <alternativeName>
        <fullName evidence="4">Peptide-methionine (S)-S-oxide reductase</fullName>
        <shortName evidence="4">Peptide Met(O) reductase</shortName>
    </alternativeName>
</protein>
<name>A0ABX7CBR8_9HYPH</name>
<dbReference type="SUPFAM" id="SSF55068">
    <property type="entry name" value="Peptide methionine sulfoxide reductase"/>
    <property type="match status" value="1"/>
</dbReference>